<protein>
    <submittedName>
        <fullName evidence="3">Uncharacterized protein</fullName>
    </submittedName>
</protein>
<accession>A0A835HV98</accession>
<dbReference type="GO" id="GO:0005737">
    <property type="term" value="C:cytoplasm"/>
    <property type="evidence" value="ECO:0007669"/>
    <property type="project" value="TreeGrafter"/>
</dbReference>
<comment type="caution">
    <text evidence="3">The sequence shown here is derived from an EMBL/GenBank/DDBJ whole genome shotgun (WGS) entry which is preliminary data.</text>
</comment>
<dbReference type="PANTHER" id="PTHR43625">
    <property type="entry name" value="AFLATOXIN B1 ALDEHYDE REDUCTASE"/>
    <property type="match status" value="1"/>
</dbReference>
<dbReference type="InterPro" id="IPR036812">
    <property type="entry name" value="NAD(P)_OxRdtase_dom_sf"/>
</dbReference>
<gene>
    <name evidence="3" type="ORF">IFM89_020892</name>
</gene>
<dbReference type="SUPFAM" id="SSF51430">
    <property type="entry name" value="NAD(P)-linked oxidoreductase"/>
    <property type="match status" value="2"/>
</dbReference>
<dbReference type="EMBL" id="JADFTS010000005">
    <property type="protein sequence ID" value="KAF9605924.1"/>
    <property type="molecule type" value="Genomic_DNA"/>
</dbReference>
<dbReference type="InterPro" id="IPR050791">
    <property type="entry name" value="Aldo-Keto_reductase"/>
</dbReference>
<dbReference type="Proteomes" id="UP000631114">
    <property type="component" value="Unassembled WGS sequence"/>
</dbReference>
<dbReference type="Gene3D" id="3.20.20.100">
    <property type="entry name" value="NADP-dependent oxidoreductase domain"/>
    <property type="match status" value="2"/>
</dbReference>
<reference evidence="3 4" key="1">
    <citation type="submission" date="2020-10" db="EMBL/GenBank/DDBJ databases">
        <title>The Coptis chinensis genome and diversification of protoberbering-type alkaloids.</title>
        <authorList>
            <person name="Wang B."/>
            <person name="Shu S."/>
            <person name="Song C."/>
            <person name="Liu Y."/>
        </authorList>
    </citation>
    <scope>NUCLEOTIDE SEQUENCE [LARGE SCALE GENOMIC DNA]</scope>
    <source>
        <strain evidence="3">HL-2020</strain>
        <tissue evidence="3">Leaf</tissue>
    </source>
</reference>
<keyword evidence="1" id="KW-0521">NADP</keyword>
<evidence type="ECO:0000313" key="3">
    <source>
        <dbReference type="EMBL" id="KAF9605924.1"/>
    </source>
</evidence>
<proteinExistence type="predicted"/>
<dbReference type="GO" id="GO:0016491">
    <property type="term" value="F:oxidoreductase activity"/>
    <property type="evidence" value="ECO:0007669"/>
    <property type="project" value="UniProtKB-KW"/>
</dbReference>
<evidence type="ECO:0000256" key="1">
    <source>
        <dbReference type="ARBA" id="ARBA00022857"/>
    </source>
</evidence>
<dbReference type="AlphaFoldDB" id="A0A835HV98"/>
<evidence type="ECO:0000313" key="4">
    <source>
        <dbReference type="Proteomes" id="UP000631114"/>
    </source>
</evidence>
<dbReference type="OrthoDB" id="69229at2759"/>
<keyword evidence="2" id="KW-0560">Oxidoreductase</keyword>
<keyword evidence="4" id="KW-1185">Reference proteome</keyword>
<dbReference type="PANTHER" id="PTHR43625:SF88">
    <property type="entry name" value="OS07G0143000 PROTEIN"/>
    <property type="match status" value="1"/>
</dbReference>
<name>A0A835HV98_9MAGN</name>
<sequence length="231" mass="26362">MVNMLKLYEADALVLHALCLSSYPSYLKSHSRGYVKAWIFVGGITVEIPAVVLVEAINWLASQLSVLYGKANRRFIKERKEKEQTAEVVVATKFAALPWRLGRESVIATLKDSFSRLGLSSVELYQLHWSAFLQENIHLKIHLRGLEAEYTLHNSSQRFIKERKEKEQTVEVAVATKFAALPWRLGRESVVVALKDSFSRLGLSSVELYQLHWSVAISYIFFFSITDHSED</sequence>
<organism evidence="3 4">
    <name type="scientific">Coptis chinensis</name>
    <dbReference type="NCBI Taxonomy" id="261450"/>
    <lineage>
        <taxon>Eukaryota</taxon>
        <taxon>Viridiplantae</taxon>
        <taxon>Streptophyta</taxon>
        <taxon>Embryophyta</taxon>
        <taxon>Tracheophyta</taxon>
        <taxon>Spermatophyta</taxon>
        <taxon>Magnoliopsida</taxon>
        <taxon>Ranunculales</taxon>
        <taxon>Ranunculaceae</taxon>
        <taxon>Coptidoideae</taxon>
        <taxon>Coptis</taxon>
    </lineage>
</organism>
<evidence type="ECO:0000256" key="2">
    <source>
        <dbReference type="ARBA" id="ARBA00023002"/>
    </source>
</evidence>